<proteinExistence type="predicted"/>
<dbReference type="GO" id="GO:0007166">
    <property type="term" value="P:cell surface receptor signaling pathway"/>
    <property type="evidence" value="ECO:0007669"/>
    <property type="project" value="InterPro"/>
</dbReference>
<dbReference type="InterPro" id="IPR059179">
    <property type="entry name" value="MLKL-like_MCAfunc"/>
</dbReference>
<dbReference type="CDD" id="cd21037">
    <property type="entry name" value="MLKL_NTD"/>
    <property type="match status" value="1"/>
</dbReference>
<evidence type="ECO:0000259" key="1">
    <source>
        <dbReference type="Pfam" id="PF22215"/>
    </source>
</evidence>
<sequence length="244" mass="27071">MADIAFGSVEKIVKVGFAIKEAVDKVRQNKEECQEIQKVVARVSSILSQLQQTNMLKGPAVDGALMGLEETLNRAVKFVMECQEGHIVRHFFTALDMSKELRRMQDDISPKMMLGLFAINVHTTIILTNIQSAVAYPLSTQPQDVRVAETSQCSHSLIDDDVNRSQVNTKKSNALAGSEVSSPLLPAAGSKIFTLSDLKNATCNFSEKTLLEKVALVLSTRVYYMADSWLPSRNYCQQIINNMK</sequence>
<evidence type="ECO:0000313" key="2">
    <source>
        <dbReference type="EMBL" id="KAG2570696.1"/>
    </source>
</evidence>
<accession>A0A8T0QIY3</accession>
<feature type="domain" description="Mixed lineage kinase" evidence="1">
    <location>
        <begin position="9"/>
        <end position="104"/>
    </location>
</feature>
<protein>
    <recommendedName>
        <fullName evidence="1">Mixed lineage kinase domain-containing protein</fullName>
    </recommendedName>
</protein>
<organism evidence="2 3">
    <name type="scientific">Panicum virgatum</name>
    <name type="common">Blackwell switchgrass</name>
    <dbReference type="NCBI Taxonomy" id="38727"/>
    <lineage>
        <taxon>Eukaryota</taxon>
        <taxon>Viridiplantae</taxon>
        <taxon>Streptophyta</taxon>
        <taxon>Embryophyta</taxon>
        <taxon>Tracheophyta</taxon>
        <taxon>Spermatophyta</taxon>
        <taxon>Magnoliopsida</taxon>
        <taxon>Liliopsida</taxon>
        <taxon>Poales</taxon>
        <taxon>Poaceae</taxon>
        <taxon>PACMAD clade</taxon>
        <taxon>Panicoideae</taxon>
        <taxon>Panicodae</taxon>
        <taxon>Paniceae</taxon>
        <taxon>Panicinae</taxon>
        <taxon>Panicum</taxon>
        <taxon>Panicum sect. Hiantes</taxon>
    </lineage>
</organism>
<dbReference type="InterPro" id="IPR054000">
    <property type="entry name" value="MLKL_N"/>
</dbReference>
<dbReference type="Gene3D" id="1.20.930.20">
    <property type="entry name" value="Adaptor protein Cbl, N-terminal domain"/>
    <property type="match status" value="1"/>
</dbReference>
<dbReference type="Proteomes" id="UP000823388">
    <property type="component" value="Chromosome 7K"/>
</dbReference>
<dbReference type="OrthoDB" id="627753at2759"/>
<dbReference type="EMBL" id="CM029049">
    <property type="protein sequence ID" value="KAG2570696.1"/>
    <property type="molecule type" value="Genomic_DNA"/>
</dbReference>
<dbReference type="InterPro" id="IPR036537">
    <property type="entry name" value="Adaptor_Cbl_N_dom_sf"/>
</dbReference>
<comment type="caution">
    <text evidence="2">The sequence shown here is derived from an EMBL/GenBank/DDBJ whole genome shotgun (WGS) entry which is preliminary data.</text>
</comment>
<name>A0A8T0QIY3_PANVG</name>
<keyword evidence="3" id="KW-1185">Reference proteome</keyword>
<dbReference type="AlphaFoldDB" id="A0A8T0QIY3"/>
<gene>
    <name evidence="2" type="ORF">PVAP13_7KG038709</name>
</gene>
<dbReference type="PANTHER" id="PTHR35832">
    <property type="entry name" value="OS12G0248400 PROTEIN-RELATED"/>
    <property type="match status" value="1"/>
</dbReference>
<reference evidence="2" key="1">
    <citation type="submission" date="2020-05" db="EMBL/GenBank/DDBJ databases">
        <title>WGS assembly of Panicum virgatum.</title>
        <authorList>
            <person name="Lovell J.T."/>
            <person name="Jenkins J."/>
            <person name="Shu S."/>
            <person name="Juenger T.E."/>
            <person name="Schmutz J."/>
        </authorList>
    </citation>
    <scope>NUCLEOTIDE SEQUENCE</scope>
    <source>
        <strain evidence="2">AP13</strain>
    </source>
</reference>
<dbReference type="Pfam" id="PF22215">
    <property type="entry name" value="MLKL_N"/>
    <property type="match status" value="1"/>
</dbReference>
<dbReference type="PANTHER" id="PTHR35832:SF9">
    <property type="entry name" value="OS12G0276800 PROTEIN"/>
    <property type="match status" value="1"/>
</dbReference>
<evidence type="ECO:0000313" key="3">
    <source>
        <dbReference type="Proteomes" id="UP000823388"/>
    </source>
</evidence>